<gene>
    <name evidence="3" type="ORF">OPDIPICF_04281</name>
</gene>
<keyword evidence="2 3" id="KW-0560">Oxidoreductase</keyword>
<proteinExistence type="inferred from homology"/>
<dbReference type="SUPFAM" id="SSF51735">
    <property type="entry name" value="NAD(P)-binding Rossmann-fold domains"/>
    <property type="match status" value="1"/>
</dbReference>
<name>A0A5S9P792_9GAMM</name>
<dbReference type="Gene3D" id="3.40.50.720">
    <property type="entry name" value="NAD(P)-binding Rossmann-like Domain"/>
    <property type="match status" value="1"/>
</dbReference>
<evidence type="ECO:0000313" key="4">
    <source>
        <dbReference type="Proteomes" id="UP000441399"/>
    </source>
</evidence>
<dbReference type="InterPro" id="IPR002347">
    <property type="entry name" value="SDR_fam"/>
</dbReference>
<dbReference type="PRINTS" id="PR00081">
    <property type="entry name" value="GDHRDH"/>
</dbReference>
<dbReference type="InterPro" id="IPR036291">
    <property type="entry name" value="NAD(P)-bd_dom_sf"/>
</dbReference>
<dbReference type="EMBL" id="CACSIO010000005">
    <property type="protein sequence ID" value="CAA0099434.1"/>
    <property type="molecule type" value="Genomic_DNA"/>
</dbReference>
<dbReference type="PANTHER" id="PTHR24321">
    <property type="entry name" value="DEHYDROGENASES, SHORT CHAIN"/>
    <property type="match status" value="1"/>
</dbReference>
<evidence type="ECO:0000256" key="2">
    <source>
        <dbReference type="ARBA" id="ARBA00023002"/>
    </source>
</evidence>
<dbReference type="GO" id="GO:0047043">
    <property type="term" value="F:3-alpha-hydroxycholanate dehydrogenase activity"/>
    <property type="evidence" value="ECO:0007669"/>
    <property type="project" value="UniProtKB-EC"/>
</dbReference>
<dbReference type="Proteomes" id="UP000441399">
    <property type="component" value="Unassembled WGS sequence"/>
</dbReference>
<organism evidence="3 4">
    <name type="scientific">BD1-7 clade bacterium</name>
    <dbReference type="NCBI Taxonomy" id="2029982"/>
    <lineage>
        <taxon>Bacteria</taxon>
        <taxon>Pseudomonadati</taxon>
        <taxon>Pseudomonadota</taxon>
        <taxon>Gammaproteobacteria</taxon>
        <taxon>Cellvibrionales</taxon>
        <taxon>Spongiibacteraceae</taxon>
        <taxon>BD1-7 clade</taxon>
    </lineage>
</organism>
<reference evidence="3 4" key="1">
    <citation type="submission" date="2019-11" db="EMBL/GenBank/DDBJ databases">
        <authorList>
            <person name="Holert J."/>
        </authorList>
    </citation>
    <scope>NUCLEOTIDE SEQUENCE [LARGE SCALE GENOMIC DNA]</scope>
    <source>
        <strain evidence="3">SB11_3</strain>
    </source>
</reference>
<dbReference type="AlphaFoldDB" id="A0A5S9P792"/>
<dbReference type="PANTHER" id="PTHR24321:SF8">
    <property type="entry name" value="ESTRADIOL 17-BETA-DEHYDROGENASE 8-RELATED"/>
    <property type="match status" value="1"/>
</dbReference>
<dbReference type="EC" id="1.1.1.52" evidence="3"/>
<accession>A0A5S9P792</accession>
<sequence>MAQYIISGGATGIGAATVSALRSAGHEVFVIDLQGGDYQADLADADQREGAIRAVFEVFPDGIDGFVPCAGLGPAARPLSLITKVNYFASVAMTKALLPLLEMKAGAIVLVSSNSASMAGTDQSYVEMLLNDDEDAACRYVQETDGHTAYAGSKQALTRWMRRANTDIAATGIRMNAVAPGITRTLLTDKVLADQALGKAMQDFGDTVPLGHLAEPNEIASVICFLLSRGASFMSGTVVFVDGGHDAMLRPDSF</sequence>
<protein>
    <submittedName>
        <fullName evidence="3">3-alpha-hydroxycholanate dehydrogenase (NAD(+))</fullName>
        <ecNumber evidence="3">1.1.1.52</ecNumber>
    </submittedName>
</protein>
<comment type="similarity">
    <text evidence="1">Belongs to the short-chain dehydrogenases/reductases (SDR) family.</text>
</comment>
<evidence type="ECO:0000313" key="3">
    <source>
        <dbReference type="EMBL" id="CAA0099434.1"/>
    </source>
</evidence>
<dbReference type="Pfam" id="PF00106">
    <property type="entry name" value="adh_short"/>
    <property type="match status" value="1"/>
</dbReference>
<evidence type="ECO:0000256" key="1">
    <source>
        <dbReference type="ARBA" id="ARBA00006484"/>
    </source>
</evidence>
<keyword evidence="4" id="KW-1185">Reference proteome</keyword>
<dbReference type="Pfam" id="PF13561">
    <property type="entry name" value="adh_short_C2"/>
    <property type="match status" value="1"/>
</dbReference>